<accession>A0ACA9KUY4</accession>
<evidence type="ECO:0000313" key="2">
    <source>
        <dbReference type="Proteomes" id="UP000789860"/>
    </source>
</evidence>
<sequence length="604" mass="68187">MKLMTKTKSLILKRQEKPTLEYEKMKQYLNESLDFKKTILTISGSFTVAIPLRKRDASDGCANLHQSFVSSSNSNTTLTINYEDVIESLKGIYKDFYIFLDEAKEPAAQGFKFRSIDLISELDNILKKNYTTDYDFFSDVVQLHVDLKDGHTTFTPSCYSAFFFFQDIWLYSTVDCHGTQVIKILQDDLDSSNDRCEVTHIDGTPALEAIKTFADKHIKNSRDLGVRFNMALASLRFFNDSITYKLNCNGSKKTLTRPWRILSNNSTNTFNYTDSNSYFQSMSSEIVNTVVDGNQTNNLQNFTIFFKKNDTGIIVVPNFLPSSYATDQIAFQAALIDAMNQFVQTGVKKLVIDFISNGGGFVPLAQFFNEIFLRQKNFAFPRDIRMNDVTTFLIEQADKLGLGANTINFSPNQEQSFTTGKPFGNASEFIGNNKFTRGGVTSNFSNLFVDIFDESALSNWQSPWKNKDIIILTNGACSSSCAQTAQYLSEQAKIATVAVGGLYNTSMSYSSFPGGNVVAVNSFYNQINLIISNTTDTAPQIPKNFATDIDMFTSTFTFSETHDLDKPDQINEFQYRPADYRIYYDDESILSPSNLWEQAVKFIS</sequence>
<name>A0ACA9KUY4_9GLOM</name>
<protein>
    <submittedName>
        <fullName evidence="1">6032_t:CDS:1</fullName>
    </submittedName>
</protein>
<organism evidence="1 2">
    <name type="scientific">Scutellospora calospora</name>
    <dbReference type="NCBI Taxonomy" id="85575"/>
    <lineage>
        <taxon>Eukaryota</taxon>
        <taxon>Fungi</taxon>
        <taxon>Fungi incertae sedis</taxon>
        <taxon>Mucoromycota</taxon>
        <taxon>Glomeromycotina</taxon>
        <taxon>Glomeromycetes</taxon>
        <taxon>Diversisporales</taxon>
        <taxon>Gigasporaceae</taxon>
        <taxon>Scutellospora</taxon>
    </lineage>
</organism>
<gene>
    <name evidence="1" type="ORF">SCALOS_LOCUS2887</name>
</gene>
<comment type="caution">
    <text evidence="1">The sequence shown here is derived from an EMBL/GenBank/DDBJ whole genome shotgun (WGS) entry which is preliminary data.</text>
</comment>
<evidence type="ECO:0000313" key="1">
    <source>
        <dbReference type="EMBL" id="CAG8492568.1"/>
    </source>
</evidence>
<reference evidence="1" key="1">
    <citation type="submission" date="2021-06" db="EMBL/GenBank/DDBJ databases">
        <authorList>
            <person name="Kallberg Y."/>
            <person name="Tangrot J."/>
            <person name="Rosling A."/>
        </authorList>
    </citation>
    <scope>NUCLEOTIDE SEQUENCE</scope>
    <source>
        <strain evidence="1">AU212A</strain>
    </source>
</reference>
<keyword evidence="2" id="KW-1185">Reference proteome</keyword>
<dbReference type="Proteomes" id="UP000789860">
    <property type="component" value="Unassembled WGS sequence"/>
</dbReference>
<dbReference type="EMBL" id="CAJVPM010002788">
    <property type="protein sequence ID" value="CAG8492568.1"/>
    <property type="molecule type" value="Genomic_DNA"/>
</dbReference>
<proteinExistence type="predicted"/>